<dbReference type="EMBL" id="GBRH01237681">
    <property type="protein sequence ID" value="JAD60214.1"/>
    <property type="molecule type" value="Transcribed_RNA"/>
</dbReference>
<dbReference type="AlphaFoldDB" id="A0A0A9B8C3"/>
<proteinExistence type="predicted"/>
<organism evidence="1">
    <name type="scientific">Arundo donax</name>
    <name type="common">Giant reed</name>
    <name type="synonym">Donax arundinaceus</name>
    <dbReference type="NCBI Taxonomy" id="35708"/>
    <lineage>
        <taxon>Eukaryota</taxon>
        <taxon>Viridiplantae</taxon>
        <taxon>Streptophyta</taxon>
        <taxon>Embryophyta</taxon>
        <taxon>Tracheophyta</taxon>
        <taxon>Spermatophyta</taxon>
        <taxon>Magnoliopsida</taxon>
        <taxon>Liliopsida</taxon>
        <taxon>Poales</taxon>
        <taxon>Poaceae</taxon>
        <taxon>PACMAD clade</taxon>
        <taxon>Arundinoideae</taxon>
        <taxon>Arundineae</taxon>
        <taxon>Arundo</taxon>
    </lineage>
</organism>
<sequence length="79" mass="8936">MLAPALETIKISECFGLRRLPTLVGREPGVNKPAVEMEDDVWDKLEWDGLAAGHNPGLFEPPVHSRYYRRRHLGGTVLR</sequence>
<reference evidence="1" key="2">
    <citation type="journal article" date="2015" name="Data Brief">
        <title>Shoot transcriptome of the giant reed, Arundo donax.</title>
        <authorList>
            <person name="Barrero R.A."/>
            <person name="Guerrero F.D."/>
            <person name="Moolhuijzen P."/>
            <person name="Goolsby J.A."/>
            <person name="Tidwell J."/>
            <person name="Bellgard S.E."/>
            <person name="Bellgard M.I."/>
        </authorList>
    </citation>
    <scope>NUCLEOTIDE SEQUENCE</scope>
    <source>
        <tissue evidence="1">Shoot tissue taken approximately 20 cm above the soil surface</tissue>
    </source>
</reference>
<name>A0A0A9B8C3_ARUDO</name>
<reference evidence="1" key="1">
    <citation type="submission" date="2014-09" db="EMBL/GenBank/DDBJ databases">
        <authorList>
            <person name="Magalhaes I.L.F."/>
            <person name="Oliveira U."/>
            <person name="Santos F.R."/>
            <person name="Vidigal T.H.D.A."/>
            <person name="Brescovit A.D."/>
            <person name="Santos A.J."/>
        </authorList>
    </citation>
    <scope>NUCLEOTIDE SEQUENCE</scope>
    <source>
        <tissue evidence="1">Shoot tissue taken approximately 20 cm above the soil surface</tissue>
    </source>
</reference>
<protein>
    <submittedName>
        <fullName evidence="1">Uncharacterized protein</fullName>
    </submittedName>
</protein>
<accession>A0A0A9B8C3</accession>
<evidence type="ECO:0000313" key="1">
    <source>
        <dbReference type="EMBL" id="JAD60214.1"/>
    </source>
</evidence>